<dbReference type="SUPFAM" id="SSF51316">
    <property type="entry name" value="Mss4-like"/>
    <property type="match status" value="1"/>
</dbReference>
<evidence type="ECO:0000256" key="4">
    <source>
        <dbReference type="ARBA" id="ARBA00023239"/>
    </source>
</evidence>
<proteinExistence type="inferred from homology"/>
<evidence type="ECO:0000256" key="1">
    <source>
        <dbReference type="ARBA" id="ARBA00005495"/>
    </source>
</evidence>
<keyword evidence="3" id="KW-0862">Zinc</keyword>
<dbReference type="PANTHER" id="PTHR33337">
    <property type="entry name" value="GFA DOMAIN-CONTAINING PROTEIN"/>
    <property type="match status" value="1"/>
</dbReference>
<dbReference type="KEGG" id="rmb:K529_010345"/>
<dbReference type="GO" id="GO:0016846">
    <property type="term" value="F:carbon-sulfur lyase activity"/>
    <property type="evidence" value="ECO:0007669"/>
    <property type="project" value="InterPro"/>
</dbReference>
<organism evidence="6 7">
    <name type="scientific">Tritonibacter mobilis F1926</name>
    <dbReference type="NCBI Taxonomy" id="1265309"/>
    <lineage>
        <taxon>Bacteria</taxon>
        <taxon>Pseudomonadati</taxon>
        <taxon>Pseudomonadota</taxon>
        <taxon>Alphaproteobacteria</taxon>
        <taxon>Rhodobacterales</taxon>
        <taxon>Paracoccaceae</taxon>
        <taxon>Tritonibacter</taxon>
    </lineage>
</organism>
<evidence type="ECO:0000313" key="6">
    <source>
        <dbReference type="EMBL" id="ANP41163.1"/>
    </source>
</evidence>
<dbReference type="AlphaFoldDB" id="A0A1B1A3L7"/>
<comment type="similarity">
    <text evidence="1">Belongs to the Gfa family.</text>
</comment>
<evidence type="ECO:0000313" key="7">
    <source>
        <dbReference type="Proteomes" id="UP000013243"/>
    </source>
</evidence>
<dbReference type="Gene3D" id="3.90.1590.10">
    <property type="entry name" value="glutathione-dependent formaldehyde- activating enzyme (gfa)"/>
    <property type="match status" value="1"/>
</dbReference>
<reference evidence="6 7" key="1">
    <citation type="journal article" date="2016" name="ISME J.">
        <title>Global occurrence and heterogeneity of the Roseobacter-clade species Ruegeria mobilis.</title>
        <authorList>
            <person name="Sonnenschein E."/>
            <person name="Gram L."/>
        </authorList>
    </citation>
    <scope>NUCLEOTIDE SEQUENCE [LARGE SCALE GENOMIC DNA]</scope>
    <source>
        <strain evidence="6 7">F1926</strain>
    </source>
</reference>
<feature type="domain" description="CENP-V/GFA" evidence="5">
    <location>
        <begin position="2"/>
        <end position="117"/>
    </location>
</feature>
<gene>
    <name evidence="6" type="ORF">K529_010345</name>
</gene>
<dbReference type="PROSITE" id="PS51891">
    <property type="entry name" value="CENP_V_GFA"/>
    <property type="match status" value="1"/>
</dbReference>
<sequence length="132" mass="15013">MIEGSCCCGVVKFTLNAPPSMMGTCHCTRCRKLGANVMVFIHRDSLTWRQGRDNIALYQPEAPYKYARCFCKTCGTSLGEILSNEDSFPISAQTLDTDLDIRNRFHEFVSEKPLWYEICDTAEQFEGHPEMS</sequence>
<dbReference type="STRING" id="1265309.K529_010345"/>
<evidence type="ECO:0000256" key="2">
    <source>
        <dbReference type="ARBA" id="ARBA00022723"/>
    </source>
</evidence>
<dbReference type="InterPro" id="IPR006913">
    <property type="entry name" value="CENP-V/GFA"/>
</dbReference>
<evidence type="ECO:0000259" key="5">
    <source>
        <dbReference type="PROSITE" id="PS51891"/>
    </source>
</evidence>
<keyword evidence="4" id="KW-0456">Lyase</keyword>
<name>A0A1B1A3L7_9RHOB</name>
<keyword evidence="2" id="KW-0479">Metal-binding</keyword>
<protein>
    <submittedName>
        <fullName evidence="6">Aldehyde-activating protein</fullName>
    </submittedName>
</protein>
<dbReference type="PANTHER" id="PTHR33337:SF40">
    <property type="entry name" value="CENP-V_GFA DOMAIN-CONTAINING PROTEIN-RELATED"/>
    <property type="match status" value="1"/>
</dbReference>
<dbReference type="InterPro" id="IPR011057">
    <property type="entry name" value="Mss4-like_sf"/>
</dbReference>
<dbReference type="GO" id="GO:0046872">
    <property type="term" value="F:metal ion binding"/>
    <property type="evidence" value="ECO:0007669"/>
    <property type="project" value="UniProtKB-KW"/>
</dbReference>
<dbReference type="EMBL" id="CP015230">
    <property type="protein sequence ID" value="ANP41163.1"/>
    <property type="molecule type" value="Genomic_DNA"/>
</dbReference>
<dbReference type="Pfam" id="PF04828">
    <property type="entry name" value="GFA"/>
    <property type="match status" value="1"/>
</dbReference>
<accession>A0A1B1A3L7</accession>
<dbReference type="Proteomes" id="UP000013243">
    <property type="component" value="Chromosome"/>
</dbReference>
<evidence type="ECO:0000256" key="3">
    <source>
        <dbReference type="ARBA" id="ARBA00022833"/>
    </source>
</evidence>